<gene>
    <name evidence="2" type="ORF">EQG49_08510</name>
</gene>
<name>A0A4P6YUS8_9LACO</name>
<organism evidence="2 3">
    <name type="scientific">Periweissella cryptocerci</name>
    <dbReference type="NCBI Taxonomy" id="2506420"/>
    <lineage>
        <taxon>Bacteria</taxon>
        <taxon>Bacillati</taxon>
        <taxon>Bacillota</taxon>
        <taxon>Bacilli</taxon>
        <taxon>Lactobacillales</taxon>
        <taxon>Lactobacillaceae</taxon>
        <taxon>Periweissella</taxon>
    </lineage>
</organism>
<dbReference type="RefSeq" id="WP_133363589.1">
    <property type="nucleotide sequence ID" value="NZ_CP037940.1"/>
</dbReference>
<dbReference type="OrthoDB" id="2192445at2"/>
<keyword evidence="3" id="KW-1185">Reference proteome</keyword>
<evidence type="ECO:0000313" key="2">
    <source>
        <dbReference type="EMBL" id="QBO36512.1"/>
    </source>
</evidence>
<dbReference type="Proteomes" id="UP000292886">
    <property type="component" value="Chromosome"/>
</dbReference>
<dbReference type="Pfam" id="PF20386">
    <property type="entry name" value="DUF6681"/>
    <property type="match status" value="1"/>
</dbReference>
<proteinExistence type="predicted"/>
<sequence length="268" mass="29954">MLTILDMVNHYFGLFNVNTKFKGRLYTVLGFGGVWYIFYIAISFLTAHRWLRGFGLLLAFVALMYVIYLNFMYYFTQKDAKLDISPKIEKIMGGPQNPEVQKQARAAVIVPAHGLYEQKQVLPTAMQSNPDEENSLNQLANDMAAMGLITTDYQGMSDDDLRASLSLNGNQPIYANHPGAAIPYFHLTTEGTHLIVYGGVNEMQAVRLGEIIRIGLADTKTALAQFDLFLASVVLQGGPGKTLARSSFFERDYPYTLKVEVAYAPKKQ</sequence>
<dbReference type="EMBL" id="CP037940">
    <property type="protein sequence ID" value="QBO36512.1"/>
    <property type="molecule type" value="Genomic_DNA"/>
</dbReference>
<evidence type="ECO:0000256" key="1">
    <source>
        <dbReference type="SAM" id="Phobius"/>
    </source>
</evidence>
<protein>
    <submittedName>
        <fullName evidence="2">Uncharacterized protein</fullName>
    </submittedName>
</protein>
<keyword evidence="1" id="KW-0812">Transmembrane</keyword>
<reference evidence="3" key="1">
    <citation type="submission" date="2019-03" db="EMBL/GenBank/DDBJ databases">
        <title>Weissella sp. 26KH-42 Genome sequencing.</title>
        <authorList>
            <person name="Heo J."/>
            <person name="Kim S.-J."/>
            <person name="Kim J.-S."/>
            <person name="Hong S.-B."/>
            <person name="Kwon S.-W."/>
        </authorList>
    </citation>
    <scope>NUCLEOTIDE SEQUENCE [LARGE SCALE GENOMIC DNA]</scope>
    <source>
        <strain evidence="3">26KH-42</strain>
    </source>
</reference>
<dbReference type="InterPro" id="IPR046503">
    <property type="entry name" value="DUF6681"/>
</dbReference>
<feature type="transmembrane region" description="Helical" evidence="1">
    <location>
        <begin position="25"/>
        <end position="47"/>
    </location>
</feature>
<feature type="transmembrane region" description="Helical" evidence="1">
    <location>
        <begin position="54"/>
        <end position="75"/>
    </location>
</feature>
<dbReference type="AlphaFoldDB" id="A0A4P6YUS8"/>
<keyword evidence="1" id="KW-0472">Membrane</keyword>
<evidence type="ECO:0000313" key="3">
    <source>
        <dbReference type="Proteomes" id="UP000292886"/>
    </source>
</evidence>
<keyword evidence="1" id="KW-1133">Transmembrane helix</keyword>
<dbReference type="KEGG" id="wei:EQG49_08510"/>
<accession>A0A4P6YUS8</accession>